<name>A0A9Q5D9H3_9BACT</name>
<dbReference type="GO" id="GO:0046872">
    <property type="term" value="F:metal ion binding"/>
    <property type="evidence" value="ECO:0007669"/>
    <property type="project" value="UniProtKB-KW"/>
</dbReference>
<reference evidence="2" key="1">
    <citation type="submission" date="2020-05" db="EMBL/GenBank/DDBJ databases">
        <title>Chitinophaga laudate sp. nov., isolated from a tropical peat swamp.</title>
        <authorList>
            <person name="Goh C.B.S."/>
            <person name="Lee M.S."/>
            <person name="Parimannan S."/>
            <person name="Pasbakhsh P."/>
            <person name="Yule C.M."/>
            <person name="Rajandas H."/>
            <person name="Loke S."/>
            <person name="Croft L."/>
            <person name="Tan J.B.L."/>
        </authorList>
    </citation>
    <scope>NUCLEOTIDE SEQUENCE</scope>
    <source>
        <strain evidence="2">Mgbs1</strain>
    </source>
</reference>
<dbReference type="SUPFAM" id="SSF48576">
    <property type="entry name" value="Terpenoid synthases"/>
    <property type="match status" value="1"/>
</dbReference>
<proteinExistence type="inferred from homology"/>
<dbReference type="SFLD" id="SFLDG01020">
    <property type="entry name" value="Terpene_Cyclase_Like_2"/>
    <property type="match status" value="1"/>
</dbReference>
<keyword evidence="1" id="KW-0460">Magnesium</keyword>
<dbReference type="GO" id="GO:0010333">
    <property type="term" value="F:terpene synthase activity"/>
    <property type="evidence" value="ECO:0007669"/>
    <property type="project" value="InterPro"/>
</dbReference>
<accession>A0A9Q5D9H3</accession>
<evidence type="ECO:0000313" key="3">
    <source>
        <dbReference type="Proteomes" id="UP000281028"/>
    </source>
</evidence>
<dbReference type="SFLD" id="SFLDS00005">
    <property type="entry name" value="Isoprenoid_Synthase_Type_I"/>
    <property type="match status" value="1"/>
</dbReference>
<comment type="cofactor">
    <cofactor evidence="1">
        <name>Mg(2+)</name>
        <dbReference type="ChEBI" id="CHEBI:18420"/>
    </cofactor>
</comment>
<comment type="caution">
    <text evidence="2">The sequence shown here is derived from an EMBL/GenBank/DDBJ whole genome shotgun (WGS) entry which is preliminary data.</text>
</comment>
<dbReference type="EC" id="4.2.3.-" evidence="1"/>
<dbReference type="PANTHER" id="PTHR35201">
    <property type="entry name" value="TERPENE SYNTHASE"/>
    <property type="match status" value="1"/>
</dbReference>
<dbReference type="Pfam" id="PF19086">
    <property type="entry name" value="Terpene_syn_C_2"/>
    <property type="match status" value="1"/>
</dbReference>
<dbReference type="InterPro" id="IPR008949">
    <property type="entry name" value="Isoprenoid_synthase_dom_sf"/>
</dbReference>
<dbReference type="InterPro" id="IPR034686">
    <property type="entry name" value="Terpene_cyclase-like_2"/>
</dbReference>
<dbReference type="PANTHER" id="PTHR35201:SF4">
    <property type="entry name" value="BETA-PINACENE SYNTHASE-RELATED"/>
    <property type="match status" value="1"/>
</dbReference>
<evidence type="ECO:0000313" key="2">
    <source>
        <dbReference type="EMBL" id="NSL86160.1"/>
    </source>
</evidence>
<dbReference type="AlphaFoldDB" id="A0A9Q5D9H3"/>
<dbReference type="Gene3D" id="1.10.600.10">
    <property type="entry name" value="Farnesyl Diphosphate Synthase"/>
    <property type="match status" value="1"/>
</dbReference>
<keyword evidence="1" id="KW-0479">Metal-binding</keyword>
<protein>
    <recommendedName>
        <fullName evidence="1">Terpene synthase</fullName>
        <ecNumber evidence="1">4.2.3.-</ecNumber>
    </recommendedName>
</protein>
<comment type="similarity">
    <text evidence="1">Belongs to the terpene synthase family.</text>
</comment>
<keyword evidence="3" id="KW-1185">Reference proteome</keyword>
<keyword evidence="1" id="KW-0456">Lyase</keyword>
<organism evidence="2 3">
    <name type="scientific">Chitinophaga solisilvae</name>
    <dbReference type="NCBI Taxonomy" id="1233460"/>
    <lineage>
        <taxon>Bacteria</taxon>
        <taxon>Pseudomonadati</taxon>
        <taxon>Bacteroidota</taxon>
        <taxon>Chitinophagia</taxon>
        <taxon>Chitinophagales</taxon>
        <taxon>Chitinophagaceae</taxon>
        <taxon>Chitinophaga</taxon>
    </lineage>
</organism>
<dbReference type="EMBL" id="RIAR02000001">
    <property type="protein sequence ID" value="NSL86160.1"/>
    <property type="molecule type" value="Genomic_DNA"/>
</dbReference>
<gene>
    <name evidence="2" type="ORF">ECE50_004925</name>
</gene>
<dbReference type="Proteomes" id="UP000281028">
    <property type="component" value="Unassembled WGS sequence"/>
</dbReference>
<evidence type="ECO:0000256" key="1">
    <source>
        <dbReference type="RuleBase" id="RU366034"/>
    </source>
</evidence>
<sequence>MLILPELNYPFGYTVSPYLKQLEKLDEDCMLEYDLLSENLGIKLRKVNNALCSATAYPGASISRLIGMSRWNLFIFALDDYANSLTLDQLMDCCSGMWKLGSAAEVSYNENVLSRQIVTVFKELSPFVPAYWIDRFKQHNVYFWEGLLMEKYFEQKNPGKYLSLNEYMFLRLKTFAGEATCDVVELSSGADLPVELVLHPFIISIKRITIHMLSIVNDIYSARKEQKDREVMNIVLIIMHDQSCDMEVAIAKAIDLHNNYLSEFFELKAKMPDFGELQVNVDRFIAALELILSGFLHWSSVTRRYRNITTAE</sequence>